<dbReference type="Gene3D" id="3.40.250.10">
    <property type="entry name" value="Rhodanese-like domain"/>
    <property type="match status" value="1"/>
</dbReference>
<dbReference type="SMART" id="SM00450">
    <property type="entry name" value="RHOD"/>
    <property type="match status" value="1"/>
</dbReference>
<feature type="domain" description="Rhodanese" evidence="4">
    <location>
        <begin position="31"/>
        <end position="119"/>
    </location>
</feature>
<feature type="repeat" description="ANK" evidence="3">
    <location>
        <begin position="220"/>
        <end position="252"/>
    </location>
</feature>
<feature type="repeat" description="ANK" evidence="3">
    <location>
        <begin position="154"/>
        <end position="186"/>
    </location>
</feature>
<keyword evidence="1" id="KW-0677">Repeat</keyword>
<evidence type="ECO:0000256" key="1">
    <source>
        <dbReference type="ARBA" id="ARBA00022737"/>
    </source>
</evidence>
<dbReference type="InterPro" id="IPR036873">
    <property type="entry name" value="Rhodanese-like_dom_sf"/>
</dbReference>
<dbReference type="PANTHER" id="PTHR24171:SF8">
    <property type="entry name" value="BRCA1-ASSOCIATED RING DOMAIN PROTEIN 1"/>
    <property type="match status" value="1"/>
</dbReference>
<dbReference type="InterPro" id="IPR036770">
    <property type="entry name" value="Ankyrin_rpt-contain_sf"/>
</dbReference>
<dbReference type="Pfam" id="PF00581">
    <property type="entry name" value="Rhodanese"/>
    <property type="match status" value="1"/>
</dbReference>
<dbReference type="SUPFAM" id="SSF48403">
    <property type="entry name" value="Ankyrin repeat"/>
    <property type="match status" value="1"/>
</dbReference>
<evidence type="ECO:0000313" key="6">
    <source>
        <dbReference type="Proteomes" id="UP000295129"/>
    </source>
</evidence>
<dbReference type="GO" id="GO:0004792">
    <property type="term" value="F:thiosulfate-cyanide sulfurtransferase activity"/>
    <property type="evidence" value="ECO:0007669"/>
    <property type="project" value="InterPro"/>
</dbReference>
<keyword evidence="2 3" id="KW-0040">ANK repeat</keyword>
<sequence length="281" mass="30044">MTTTAPLTSRADHRISAADAADMVARHREGVLPELAVFDVRDPARYAAAHVEGALHLTEAGFLTVARSLPKTTPVLVYCYHGNASKTYAQMFADFRYPEVYSVDGGYEVFAAAIAAQAAGQKLPAGPRKPGPELAAFLARHRFDPFDLDAPREHGLTPLMRAALEGDADIVGDLLTLRVSVARRNMDGNNALWLACVAGKAEIVRQLVAAGIDVDNRNDMGATCLMYAASAGKPGMVALLLECGADPQIPNFDDARAVDLAATRECLELLRHTLRPAASAH</sequence>
<dbReference type="EMBL" id="SNVV01000018">
    <property type="protein sequence ID" value="TDN47750.1"/>
    <property type="molecule type" value="Genomic_DNA"/>
</dbReference>
<dbReference type="PROSITE" id="PS50206">
    <property type="entry name" value="RHODANESE_3"/>
    <property type="match status" value="1"/>
</dbReference>
<reference evidence="5 6" key="1">
    <citation type="submission" date="2019-03" db="EMBL/GenBank/DDBJ databases">
        <title>Genomic Encyclopedia of Type Strains, Phase IV (KMG-IV): sequencing the most valuable type-strain genomes for metagenomic binning, comparative biology and taxonomic classification.</title>
        <authorList>
            <person name="Goeker M."/>
        </authorList>
    </citation>
    <scope>NUCLEOTIDE SEQUENCE [LARGE SCALE GENOMIC DNA]</scope>
    <source>
        <strain evidence="5 6">DSM 12121</strain>
    </source>
</reference>
<dbReference type="PANTHER" id="PTHR24171">
    <property type="entry name" value="ANKYRIN REPEAT DOMAIN-CONTAINING PROTEIN 39-RELATED"/>
    <property type="match status" value="1"/>
</dbReference>
<protein>
    <submittedName>
        <fullName evidence="5">Rhodanese-like domain-containing protein</fullName>
    </submittedName>
</protein>
<name>A0A4R6DRQ5_9RHOO</name>
<dbReference type="SUPFAM" id="SSF52821">
    <property type="entry name" value="Rhodanese/Cell cycle control phosphatase"/>
    <property type="match status" value="1"/>
</dbReference>
<dbReference type="InterPro" id="IPR023695">
    <property type="entry name" value="Thiosulf_sulfurTrfase"/>
</dbReference>
<dbReference type="GO" id="GO:0005737">
    <property type="term" value="C:cytoplasm"/>
    <property type="evidence" value="ECO:0007669"/>
    <property type="project" value="InterPro"/>
</dbReference>
<dbReference type="CDD" id="cd01444">
    <property type="entry name" value="GlpE_ST"/>
    <property type="match status" value="1"/>
</dbReference>
<feature type="repeat" description="ANK" evidence="3">
    <location>
        <begin position="187"/>
        <end position="219"/>
    </location>
</feature>
<accession>A0A4R6DRQ5</accession>
<dbReference type="PROSITE" id="PS50088">
    <property type="entry name" value="ANK_REPEAT"/>
    <property type="match status" value="3"/>
</dbReference>
<dbReference type="AlphaFoldDB" id="A0A4R6DRQ5"/>
<evidence type="ECO:0000313" key="5">
    <source>
        <dbReference type="EMBL" id="TDN47750.1"/>
    </source>
</evidence>
<dbReference type="Proteomes" id="UP000295129">
    <property type="component" value="Unassembled WGS sequence"/>
</dbReference>
<comment type="caution">
    <text evidence="5">The sequence shown here is derived from an EMBL/GenBank/DDBJ whole genome shotgun (WGS) entry which is preliminary data.</text>
</comment>
<proteinExistence type="predicted"/>
<dbReference type="Pfam" id="PF12796">
    <property type="entry name" value="Ank_2"/>
    <property type="match status" value="1"/>
</dbReference>
<dbReference type="InterPro" id="IPR001763">
    <property type="entry name" value="Rhodanese-like_dom"/>
</dbReference>
<evidence type="ECO:0000259" key="4">
    <source>
        <dbReference type="PROSITE" id="PS50206"/>
    </source>
</evidence>
<dbReference type="RefSeq" id="WP_133594044.1">
    <property type="nucleotide sequence ID" value="NZ_SNVV01000018.1"/>
</dbReference>
<dbReference type="GO" id="GO:0085020">
    <property type="term" value="P:protein K6-linked ubiquitination"/>
    <property type="evidence" value="ECO:0007669"/>
    <property type="project" value="TreeGrafter"/>
</dbReference>
<dbReference type="InterPro" id="IPR002110">
    <property type="entry name" value="Ankyrin_rpt"/>
</dbReference>
<dbReference type="Gene3D" id="1.25.40.20">
    <property type="entry name" value="Ankyrin repeat-containing domain"/>
    <property type="match status" value="1"/>
</dbReference>
<dbReference type="GO" id="GO:0004842">
    <property type="term" value="F:ubiquitin-protein transferase activity"/>
    <property type="evidence" value="ECO:0007669"/>
    <property type="project" value="TreeGrafter"/>
</dbReference>
<organism evidence="5 6">
    <name type="scientific">Azoarcus indigens</name>
    <dbReference type="NCBI Taxonomy" id="29545"/>
    <lineage>
        <taxon>Bacteria</taxon>
        <taxon>Pseudomonadati</taxon>
        <taxon>Pseudomonadota</taxon>
        <taxon>Betaproteobacteria</taxon>
        <taxon>Rhodocyclales</taxon>
        <taxon>Zoogloeaceae</taxon>
        <taxon>Azoarcus</taxon>
    </lineage>
</organism>
<dbReference type="SMART" id="SM00248">
    <property type="entry name" value="ANK"/>
    <property type="match status" value="3"/>
</dbReference>
<gene>
    <name evidence="5" type="ORF">C7389_11859</name>
</gene>
<dbReference type="OrthoDB" id="9811849at2"/>
<keyword evidence="6" id="KW-1185">Reference proteome</keyword>
<dbReference type="PROSITE" id="PS50297">
    <property type="entry name" value="ANK_REP_REGION"/>
    <property type="match status" value="2"/>
</dbReference>
<evidence type="ECO:0000256" key="2">
    <source>
        <dbReference type="ARBA" id="ARBA00023043"/>
    </source>
</evidence>
<evidence type="ECO:0000256" key="3">
    <source>
        <dbReference type="PROSITE-ProRule" id="PRU00023"/>
    </source>
</evidence>